<dbReference type="PROSITE" id="PS50930">
    <property type="entry name" value="HTH_LYTTR"/>
    <property type="match status" value="1"/>
</dbReference>
<dbReference type="PANTHER" id="PTHR37299:SF1">
    <property type="entry name" value="STAGE 0 SPORULATION PROTEIN A HOMOLOG"/>
    <property type="match status" value="1"/>
</dbReference>
<keyword evidence="4" id="KW-0238">DNA-binding</keyword>
<protein>
    <submittedName>
        <fullName evidence="4">LytTR family DNA-binding domain-containing protein</fullName>
    </submittedName>
</protein>
<proteinExistence type="predicted"/>
<dbReference type="EMBL" id="JBBYAK010000001">
    <property type="protein sequence ID" value="MEL3956492.1"/>
    <property type="molecule type" value="Genomic_DNA"/>
</dbReference>
<feature type="domain" description="HTH LytTR-type" evidence="3">
    <location>
        <begin position="131"/>
        <end position="229"/>
    </location>
</feature>
<feature type="domain" description="Response regulatory" evidence="2">
    <location>
        <begin position="3"/>
        <end position="120"/>
    </location>
</feature>
<dbReference type="Gene3D" id="2.40.50.1020">
    <property type="entry name" value="LytTr DNA-binding domain"/>
    <property type="match status" value="1"/>
</dbReference>
<reference evidence="4 5" key="1">
    <citation type="submission" date="2024-03" db="EMBL/GenBank/DDBJ databases">
        <title>Bacilli Hybrid Assemblies.</title>
        <authorList>
            <person name="Kovac J."/>
        </authorList>
    </citation>
    <scope>NUCLEOTIDE SEQUENCE [LARGE SCALE GENOMIC DNA]</scope>
    <source>
        <strain evidence="4 5">FSL M8-0022</strain>
    </source>
</reference>
<dbReference type="Pfam" id="PF04397">
    <property type="entry name" value="LytTR"/>
    <property type="match status" value="1"/>
</dbReference>
<evidence type="ECO:0000256" key="1">
    <source>
        <dbReference type="PROSITE-ProRule" id="PRU00169"/>
    </source>
</evidence>
<gene>
    <name evidence="4" type="ORF">NST17_04610</name>
</gene>
<keyword evidence="1" id="KW-0597">Phosphoprotein</keyword>
<dbReference type="SMART" id="SM00850">
    <property type="entry name" value="LytTR"/>
    <property type="match status" value="1"/>
</dbReference>
<dbReference type="RefSeq" id="WP_342019810.1">
    <property type="nucleotide sequence ID" value="NZ_JBBYAK010000001.1"/>
</dbReference>
<keyword evidence="5" id="KW-1185">Reference proteome</keyword>
<evidence type="ECO:0000313" key="5">
    <source>
        <dbReference type="Proteomes" id="UP001459714"/>
    </source>
</evidence>
<dbReference type="Gene3D" id="3.40.50.2300">
    <property type="match status" value="1"/>
</dbReference>
<dbReference type="InterPro" id="IPR046947">
    <property type="entry name" value="LytR-like"/>
</dbReference>
<evidence type="ECO:0000259" key="3">
    <source>
        <dbReference type="PROSITE" id="PS50930"/>
    </source>
</evidence>
<dbReference type="SMART" id="SM00448">
    <property type="entry name" value="REC"/>
    <property type="match status" value="1"/>
</dbReference>
<dbReference type="InterPro" id="IPR007492">
    <property type="entry name" value="LytTR_DNA-bd_dom"/>
</dbReference>
<organism evidence="4 5">
    <name type="scientific">Caldifermentibacillus hisashii</name>
    <dbReference type="NCBI Taxonomy" id="996558"/>
    <lineage>
        <taxon>Bacteria</taxon>
        <taxon>Bacillati</taxon>
        <taxon>Bacillota</taxon>
        <taxon>Bacilli</taxon>
        <taxon>Bacillales</taxon>
        <taxon>Bacillaceae</taxon>
        <taxon>Caldifermentibacillus</taxon>
    </lineage>
</organism>
<dbReference type="PANTHER" id="PTHR37299">
    <property type="entry name" value="TRANSCRIPTIONAL REGULATOR-RELATED"/>
    <property type="match status" value="1"/>
</dbReference>
<sequence>MIRIAIVEDDHNYKEQLIDFLHKFKQEQGETISIETYNDGDEIVENYHAQYDIILMDVQMQFMDGMSAAEEIRKIDSEVVIIFITNLAQYAIKGYAVDALDYILKPISYFQFSQRLTRAIERMKKREAQFITVRIKGGVRRFQVSDIYYIESFGHQLIFYTKEGEFTSSGTMKDLEKELADFHFFRGNKGYLINLAHVEGMNENCAVVRGKELLISRPRRKAFMEALANYWGEVIK</sequence>
<accession>A0ABU9JWD2</accession>
<feature type="modified residue" description="4-aspartylphosphate" evidence="1">
    <location>
        <position position="57"/>
    </location>
</feature>
<dbReference type="PROSITE" id="PS50110">
    <property type="entry name" value="RESPONSE_REGULATORY"/>
    <property type="match status" value="1"/>
</dbReference>
<dbReference type="Pfam" id="PF00072">
    <property type="entry name" value="Response_reg"/>
    <property type="match status" value="1"/>
</dbReference>
<dbReference type="GO" id="GO:0003677">
    <property type="term" value="F:DNA binding"/>
    <property type="evidence" value="ECO:0007669"/>
    <property type="project" value="UniProtKB-KW"/>
</dbReference>
<dbReference type="InterPro" id="IPR001789">
    <property type="entry name" value="Sig_transdc_resp-reg_receiver"/>
</dbReference>
<dbReference type="InterPro" id="IPR011006">
    <property type="entry name" value="CheY-like_superfamily"/>
</dbReference>
<dbReference type="Proteomes" id="UP001459714">
    <property type="component" value="Unassembled WGS sequence"/>
</dbReference>
<comment type="caution">
    <text evidence="4">The sequence shown here is derived from an EMBL/GenBank/DDBJ whole genome shotgun (WGS) entry which is preliminary data.</text>
</comment>
<dbReference type="SUPFAM" id="SSF52172">
    <property type="entry name" value="CheY-like"/>
    <property type="match status" value="1"/>
</dbReference>
<evidence type="ECO:0000313" key="4">
    <source>
        <dbReference type="EMBL" id="MEL3956492.1"/>
    </source>
</evidence>
<name>A0ABU9JWD2_9BACI</name>
<evidence type="ECO:0000259" key="2">
    <source>
        <dbReference type="PROSITE" id="PS50110"/>
    </source>
</evidence>